<organism evidence="5 6">
    <name type="scientific">Thermomonospora cellulosilytica</name>
    <dbReference type="NCBI Taxonomy" id="1411118"/>
    <lineage>
        <taxon>Bacteria</taxon>
        <taxon>Bacillati</taxon>
        <taxon>Actinomycetota</taxon>
        <taxon>Actinomycetes</taxon>
        <taxon>Streptosporangiales</taxon>
        <taxon>Thermomonosporaceae</taxon>
        <taxon>Thermomonospora</taxon>
    </lineage>
</organism>
<evidence type="ECO:0000313" key="5">
    <source>
        <dbReference type="EMBL" id="MBA9001525.1"/>
    </source>
</evidence>
<evidence type="ECO:0000259" key="4">
    <source>
        <dbReference type="Pfam" id="PF00561"/>
    </source>
</evidence>
<dbReference type="PANTHER" id="PTHR43248">
    <property type="entry name" value="2-SUCCINYL-6-HYDROXY-2,4-CYCLOHEXADIENE-1-CARBOXYLATE SYNTHASE"/>
    <property type="match status" value="1"/>
</dbReference>
<comment type="similarity">
    <text evidence="1">Belongs to the peptidase S33 family.</text>
</comment>
<evidence type="ECO:0000256" key="2">
    <source>
        <dbReference type="ARBA" id="ARBA00022729"/>
    </source>
</evidence>
<dbReference type="Gene3D" id="3.40.50.1820">
    <property type="entry name" value="alpha/beta hydrolase"/>
    <property type="match status" value="1"/>
</dbReference>
<dbReference type="PROSITE" id="PS51257">
    <property type="entry name" value="PROKAR_LIPOPROTEIN"/>
    <property type="match status" value="1"/>
</dbReference>
<dbReference type="SUPFAM" id="SSF53474">
    <property type="entry name" value="alpha/beta-Hydrolases"/>
    <property type="match status" value="1"/>
</dbReference>
<gene>
    <name evidence="5" type="ORF">HNR21_000407</name>
</gene>
<dbReference type="PANTHER" id="PTHR43248:SF29">
    <property type="entry name" value="TRIPEPTIDYL AMINOPEPTIDASE"/>
    <property type="match status" value="1"/>
</dbReference>
<dbReference type="AlphaFoldDB" id="A0A7W3MTD0"/>
<proteinExistence type="inferred from homology"/>
<comment type="caution">
    <text evidence="5">The sequence shown here is derived from an EMBL/GenBank/DDBJ whole genome shotgun (WGS) entry which is preliminary data.</text>
</comment>
<keyword evidence="6" id="KW-1185">Reference proteome</keyword>
<dbReference type="EMBL" id="JACJII010000001">
    <property type="protein sequence ID" value="MBA9001525.1"/>
    <property type="molecule type" value="Genomic_DNA"/>
</dbReference>
<evidence type="ECO:0000313" key="6">
    <source>
        <dbReference type="Proteomes" id="UP000539313"/>
    </source>
</evidence>
<evidence type="ECO:0000256" key="1">
    <source>
        <dbReference type="ARBA" id="ARBA00010088"/>
    </source>
</evidence>
<dbReference type="InterPro" id="IPR051601">
    <property type="entry name" value="Serine_prot/Carboxylest_S33"/>
</dbReference>
<dbReference type="InterPro" id="IPR029058">
    <property type="entry name" value="AB_hydrolase_fold"/>
</dbReference>
<evidence type="ECO:0000256" key="3">
    <source>
        <dbReference type="ARBA" id="ARBA00022801"/>
    </source>
</evidence>
<keyword evidence="3" id="KW-0378">Hydrolase</keyword>
<protein>
    <submittedName>
        <fullName evidence="5">Pimeloyl-ACP methyl ester carboxylesterase</fullName>
    </submittedName>
</protein>
<dbReference type="Proteomes" id="UP000539313">
    <property type="component" value="Unassembled WGS sequence"/>
</dbReference>
<name>A0A7W3MTD0_9ACTN</name>
<dbReference type="GO" id="GO:0016787">
    <property type="term" value="F:hydrolase activity"/>
    <property type="evidence" value="ECO:0007669"/>
    <property type="project" value="UniProtKB-KW"/>
</dbReference>
<reference evidence="5 6" key="1">
    <citation type="submission" date="2020-08" db="EMBL/GenBank/DDBJ databases">
        <title>Sequencing the genomes of 1000 actinobacteria strains.</title>
        <authorList>
            <person name="Klenk H.-P."/>
        </authorList>
    </citation>
    <scope>NUCLEOTIDE SEQUENCE [LARGE SCALE GENOMIC DNA]</scope>
    <source>
        <strain evidence="5 6">DSM 45823</strain>
    </source>
</reference>
<dbReference type="RefSeq" id="WP_246441921.1">
    <property type="nucleotide sequence ID" value="NZ_JACJII010000001.1"/>
</dbReference>
<accession>A0A7W3MTD0</accession>
<dbReference type="InterPro" id="IPR000073">
    <property type="entry name" value="AB_hydrolase_1"/>
</dbReference>
<dbReference type="Pfam" id="PF00561">
    <property type="entry name" value="Abhydrolase_1"/>
    <property type="match status" value="1"/>
</dbReference>
<keyword evidence="2" id="KW-0732">Signal</keyword>
<feature type="domain" description="AB hydrolase-1" evidence="4">
    <location>
        <begin position="98"/>
        <end position="480"/>
    </location>
</feature>
<sequence>MRGTGGIRWGAGLLVSALLLAGCSDTGRPARVQSPPPGSSAGLEEYYGQKPSWRDCHQDYECATVKVPLDYARPQDGELSLAVIRLPARDRSERIGSLVTNPGGPGGAGVDFVRQAGRLFGPDLRDRFDIVGFDPRGVGQSDPVRCLDGPRLDRFFSTDTSPDSAAEFTDLQTQARAFANGCRARSAALLPHVGTVDAARDMDVLRAALGDSKLTYLGFSYGTYLGAFYAEQFPRNVRALVLDGAVDPSLSATDTLLEQAKGFETALRAFVENCTGTPDCPLGTDPDAALDRIADLQRRTDRTPLKSARGDSRTINETWVTTGMASALYSKSQWPALRLALARAIRQNEGDLLLTLADQMLQRRPDGSYTNQMEANMAVNCVDKPNPATATAYAEAVEEAEAAAPHFGSFVMWGGLPCVYWPAKPAGTPAPVTAKGAAPVLVIGTTRDPATPYRWAEALAAQLASGTLLTLNGDGHTAYLGGSPCITEATDRYLITATPPRDGTVCN</sequence>